<dbReference type="Gene3D" id="2.60.120.650">
    <property type="entry name" value="Cupin"/>
    <property type="match status" value="1"/>
</dbReference>
<dbReference type="InterPro" id="IPR004198">
    <property type="entry name" value="Znf_C5HC2"/>
</dbReference>
<evidence type="ECO:0000259" key="3">
    <source>
        <dbReference type="PROSITE" id="PS51184"/>
    </source>
</evidence>
<dbReference type="GO" id="GO:0034647">
    <property type="term" value="F:histone H3K4me/H3K4me2/H3K4me3 demethylase activity"/>
    <property type="evidence" value="ECO:0007669"/>
    <property type="project" value="TreeGrafter"/>
</dbReference>
<accession>A0A426ZLS1</accession>
<feature type="domain" description="JmjC" evidence="3">
    <location>
        <begin position="1"/>
        <end position="73"/>
    </location>
</feature>
<dbReference type="InterPro" id="IPR003347">
    <property type="entry name" value="JmjC_dom"/>
</dbReference>
<dbReference type="Pfam" id="PF02373">
    <property type="entry name" value="JmjC"/>
    <property type="match status" value="1"/>
</dbReference>
<sequence length="559" mass="62393">MIQLRQVTQLSPSVLKSEGIPVYRAVQNPGEFVLTFPRAYHSGFSCGFNCAEAVNVAPVDWLPRGLCAAELYSEQHRKTSLSHDKLLVGVAREAVKEQLELYFLQSGNPRLLRWQKFCGKDGVLTKALKMDKDFDLSTERECFLCSYDLHLSAAGCECSPQRYGCLSHAKLVCSCEPSKKFLLVRYNLDELHALLVALEGDLGAVKVHRLEDFGLVLPTQLKLLEEPRYSLDKGISEHERPLIDVDAMVANTRVHNQSSDDQVSKALCLEHIQDKTFNLFQEPRRIHNINEPFVSGYAHTAEVVIPNDEGNSVNTKSDAVSSDVKSYTVLHNVIGCQGSSSEKANTFPFSRNEDEGHQFCPDLNIGQSTMDSVVKTEDRCVEYTEAVVCAVKEVQNWSPDLSQLECSSNPRFAGVNGYGMVRKKMEHGTVVEALDPYHQCLEYWESKFGSSHVSETTDVKDKPAAVPMALDINVGSSGCHQDKRILSGVDLNETEEDASYDDTVESVEVVKNIARGLFKKASLEELWVMQKILCSESRSSTWRSAYGALLDEILENVHK</sequence>
<dbReference type="AlphaFoldDB" id="A0A426ZLS1"/>
<dbReference type="GO" id="GO:0010468">
    <property type="term" value="P:regulation of gene expression"/>
    <property type="evidence" value="ECO:0007669"/>
    <property type="project" value="TreeGrafter"/>
</dbReference>
<dbReference type="Pfam" id="PF02928">
    <property type="entry name" value="zf-C5HC2"/>
    <property type="match status" value="1"/>
</dbReference>
<evidence type="ECO:0000313" key="5">
    <source>
        <dbReference type="Proteomes" id="UP000287651"/>
    </source>
</evidence>
<dbReference type="Proteomes" id="UP000287651">
    <property type="component" value="Unassembled WGS sequence"/>
</dbReference>
<gene>
    <name evidence="4" type="ORF">B296_00041493</name>
</gene>
<organism evidence="4 5">
    <name type="scientific">Ensete ventricosum</name>
    <name type="common">Abyssinian banana</name>
    <name type="synonym">Musa ensete</name>
    <dbReference type="NCBI Taxonomy" id="4639"/>
    <lineage>
        <taxon>Eukaryota</taxon>
        <taxon>Viridiplantae</taxon>
        <taxon>Streptophyta</taxon>
        <taxon>Embryophyta</taxon>
        <taxon>Tracheophyta</taxon>
        <taxon>Spermatophyta</taxon>
        <taxon>Magnoliopsida</taxon>
        <taxon>Liliopsida</taxon>
        <taxon>Zingiberales</taxon>
        <taxon>Musaceae</taxon>
        <taxon>Ensete</taxon>
    </lineage>
</organism>
<proteinExistence type="predicted"/>
<dbReference type="PROSITE" id="PS51184">
    <property type="entry name" value="JMJC"/>
    <property type="match status" value="1"/>
</dbReference>
<keyword evidence="2" id="KW-0539">Nucleus</keyword>
<evidence type="ECO:0000313" key="4">
    <source>
        <dbReference type="EMBL" id="RRT64881.1"/>
    </source>
</evidence>
<dbReference type="PANTHER" id="PTHR10694:SF113">
    <property type="entry name" value="PROTEIN JUMONJI"/>
    <property type="match status" value="1"/>
</dbReference>
<evidence type="ECO:0000256" key="1">
    <source>
        <dbReference type="ARBA" id="ARBA00004123"/>
    </source>
</evidence>
<dbReference type="SUPFAM" id="SSF51197">
    <property type="entry name" value="Clavaminate synthase-like"/>
    <property type="match status" value="1"/>
</dbReference>
<reference evidence="4 5" key="1">
    <citation type="journal article" date="2014" name="Agronomy (Basel)">
        <title>A Draft Genome Sequence for Ensete ventricosum, the Drought-Tolerant Tree Against Hunger.</title>
        <authorList>
            <person name="Harrison J."/>
            <person name="Moore K.A."/>
            <person name="Paszkiewicz K."/>
            <person name="Jones T."/>
            <person name="Grant M."/>
            <person name="Ambacheew D."/>
            <person name="Muzemil S."/>
            <person name="Studholme D.J."/>
        </authorList>
    </citation>
    <scope>NUCLEOTIDE SEQUENCE [LARGE SCALE GENOMIC DNA]</scope>
</reference>
<name>A0A426ZLS1_ENSVE</name>
<comment type="subcellular location">
    <subcellularLocation>
        <location evidence="1">Nucleus</location>
    </subcellularLocation>
</comment>
<dbReference type="EMBL" id="AMZH03006018">
    <property type="protein sequence ID" value="RRT64881.1"/>
    <property type="molecule type" value="Genomic_DNA"/>
</dbReference>
<dbReference type="GO" id="GO:0000785">
    <property type="term" value="C:chromatin"/>
    <property type="evidence" value="ECO:0007669"/>
    <property type="project" value="TreeGrafter"/>
</dbReference>
<dbReference type="PANTHER" id="PTHR10694">
    <property type="entry name" value="LYSINE-SPECIFIC DEMETHYLASE"/>
    <property type="match status" value="1"/>
</dbReference>
<comment type="caution">
    <text evidence="4">The sequence shown here is derived from an EMBL/GenBank/DDBJ whole genome shotgun (WGS) entry which is preliminary data.</text>
</comment>
<evidence type="ECO:0000256" key="2">
    <source>
        <dbReference type="ARBA" id="ARBA00023242"/>
    </source>
</evidence>
<dbReference type="GO" id="GO:0005634">
    <property type="term" value="C:nucleus"/>
    <property type="evidence" value="ECO:0007669"/>
    <property type="project" value="UniProtKB-SubCell"/>
</dbReference>
<protein>
    <recommendedName>
        <fullName evidence="3">JmjC domain-containing protein</fullName>
    </recommendedName>
</protein>